<keyword evidence="1" id="KW-1133">Transmembrane helix</keyword>
<reference evidence="2 3" key="1">
    <citation type="submission" date="2024-06" db="EMBL/GenBank/DDBJ databases">
        <title>The Natural Products Discovery Center: Release of the First 8490 Sequenced Strains for Exploring Actinobacteria Biosynthetic Diversity.</title>
        <authorList>
            <person name="Kalkreuter E."/>
            <person name="Kautsar S.A."/>
            <person name="Yang D."/>
            <person name="Bader C.D."/>
            <person name="Teijaro C.N."/>
            <person name="Fluegel L."/>
            <person name="Davis C.M."/>
            <person name="Simpson J.R."/>
            <person name="Lauterbach L."/>
            <person name="Steele A.D."/>
            <person name="Gui C."/>
            <person name="Meng S."/>
            <person name="Li G."/>
            <person name="Viehrig K."/>
            <person name="Ye F."/>
            <person name="Su P."/>
            <person name="Kiefer A.F."/>
            <person name="Nichols A."/>
            <person name="Cepeda A.J."/>
            <person name="Yan W."/>
            <person name="Fan B."/>
            <person name="Jiang Y."/>
            <person name="Adhikari A."/>
            <person name="Zheng C.-J."/>
            <person name="Schuster L."/>
            <person name="Cowan T.M."/>
            <person name="Smanski M.J."/>
            <person name="Chevrette M.G."/>
            <person name="De Carvalho L.P.S."/>
            <person name="Shen B."/>
        </authorList>
    </citation>
    <scope>NUCLEOTIDE SEQUENCE [LARGE SCALE GENOMIC DNA]</scope>
    <source>
        <strain evidence="2 3">NPDC046838</strain>
    </source>
</reference>
<evidence type="ECO:0000256" key="1">
    <source>
        <dbReference type="SAM" id="Phobius"/>
    </source>
</evidence>
<accession>A0ABV3BY15</accession>
<evidence type="ECO:0000313" key="2">
    <source>
        <dbReference type="EMBL" id="MEU6825457.1"/>
    </source>
</evidence>
<name>A0ABV3BY15_9ACTN</name>
<proteinExistence type="predicted"/>
<gene>
    <name evidence="2" type="ORF">ABZ921_32985</name>
</gene>
<keyword evidence="1" id="KW-0472">Membrane</keyword>
<sequence>MTLVMLVAALLALLAAVGAGLLARMDGATLPAALLRAGVAFGGSLTLITALLALGISALM</sequence>
<comment type="caution">
    <text evidence="2">The sequence shown here is derived from an EMBL/GenBank/DDBJ whole genome shotgun (WGS) entry which is preliminary data.</text>
</comment>
<protein>
    <submittedName>
        <fullName evidence="2">Uncharacterized protein</fullName>
    </submittedName>
</protein>
<dbReference type="RefSeq" id="WP_359356074.1">
    <property type="nucleotide sequence ID" value="NZ_JBEYXV010000020.1"/>
</dbReference>
<feature type="transmembrane region" description="Helical" evidence="1">
    <location>
        <begin position="34"/>
        <end position="59"/>
    </location>
</feature>
<dbReference type="EMBL" id="JBEYXV010000020">
    <property type="protein sequence ID" value="MEU6825457.1"/>
    <property type="molecule type" value="Genomic_DNA"/>
</dbReference>
<keyword evidence="3" id="KW-1185">Reference proteome</keyword>
<organism evidence="2 3">
    <name type="scientific">Streptomyces atriruber</name>
    <dbReference type="NCBI Taxonomy" id="545121"/>
    <lineage>
        <taxon>Bacteria</taxon>
        <taxon>Bacillati</taxon>
        <taxon>Actinomycetota</taxon>
        <taxon>Actinomycetes</taxon>
        <taxon>Kitasatosporales</taxon>
        <taxon>Streptomycetaceae</taxon>
        <taxon>Streptomyces</taxon>
    </lineage>
</organism>
<dbReference type="Proteomes" id="UP001551176">
    <property type="component" value="Unassembled WGS sequence"/>
</dbReference>
<evidence type="ECO:0000313" key="3">
    <source>
        <dbReference type="Proteomes" id="UP001551176"/>
    </source>
</evidence>
<keyword evidence="1" id="KW-0812">Transmembrane</keyword>